<reference evidence="9 10" key="1">
    <citation type="submission" date="2024-09" db="EMBL/GenBank/DDBJ databases">
        <title>Laminarin stimulates single cell rates of sulfate reduction while oxygen inhibits transcriptomic activity in coastal marine sediment.</title>
        <authorList>
            <person name="Lindsay M."/>
            <person name="Orcutt B."/>
            <person name="Emerson D."/>
            <person name="Stepanauskas R."/>
            <person name="D'Angelo T."/>
        </authorList>
    </citation>
    <scope>NUCLEOTIDE SEQUENCE [LARGE SCALE GENOMIC DNA]</scope>
    <source>
        <strain evidence="9">SAG AM-311-K15</strain>
    </source>
</reference>
<dbReference type="CDD" id="cd00082">
    <property type="entry name" value="HisKA"/>
    <property type="match status" value="1"/>
</dbReference>
<dbReference type="InterPro" id="IPR050351">
    <property type="entry name" value="BphY/WalK/GraS-like"/>
</dbReference>
<dbReference type="PROSITE" id="PS50109">
    <property type="entry name" value="HIS_KIN"/>
    <property type="match status" value="1"/>
</dbReference>
<comment type="catalytic activity">
    <reaction evidence="1">
        <text>ATP + protein L-histidine = ADP + protein N-phospho-L-histidine.</text>
        <dbReference type="EC" id="2.7.13.3"/>
    </reaction>
</comment>
<evidence type="ECO:0000256" key="2">
    <source>
        <dbReference type="ARBA" id="ARBA00012438"/>
    </source>
</evidence>
<comment type="caution">
    <text evidence="9">The sequence shown here is derived from an EMBL/GenBank/DDBJ whole genome shotgun (WGS) entry which is preliminary data.</text>
</comment>
<feature type="domain" description="PAS" evidence="8">
    <location>
        <begin position="201"/>
        <end position="249"/>
    </location>
</feature>
<dbReference type="CDD" id="cd00130">
    <property type="entry name" value="PAS"/>
    <property type="match status" value="1"/>
</dbReference>
<dbReference type="InterPro" id="IPR003661">
    <property type="entry name" value="HisK_dim/P_dom"/>
</dbReference>
<dbReference type="InterPro" id="IPR036890">
    <property type="entry name" value="HATPase_C_sf"/>
</dbReference>
<keyword evidence="9" id="KW-0067">ATP-binding</keyword>
<name>A0ABV6YTG2_UNCC1</name>
<dbReference type="SUPFAM" id="SSF55874">
    <property type="entry name" value="ATPase domain of HSP90 chaperone/DNA topoisomerase II/histidine kinase"/>
    <property type="match status" value="1"/>
</dbReference>
<evidence type="ECO:0000256" key="5">
    <source>
        <dbReference type="ARBA" id="ARBA00022777"/>
    </source>
</evidence>
<keyword evidence="5" id="KW-0418">Kinase</keyword>
<evidence type="ECO:0000313" key="10">
    <source>
        <dbReference type="Proteomes" id="UP001594351"/>
    </source>
</evidence>
<dbReference type="GO" id="GO:0005524">
    <property type="term" value="F:ATP binding"/>
    <property type="evidence" value="ECO:0007669"/>
    <property type="project" value="UniProtKB-KW"/>
</dbReference>
<dbReference type="Gene3D" id="1.10.287.130">
    <property type="match status" value="1"/>
</dbReference>
<dbReference type="InterPro" id="IPR035965">
    <property type="entry name" value="PAS-like_dom_sf"/>
</dbReference>
<dbReference type="Pfam" id="PF00512">
    <property type="entry name" value="HisKA"/>
    <property type="match status" value="1"/>
</dbReference>
<protein>
    <recommendedName>
        <fullName evidence="2">histidine kinase</fullName>
        <ecNumber evidence="2">2.7.13.3</ecNumber>
    </recommendedName>
</protein>
<organism evidence="9 10">
    <name type="scientific">candidate division CSSED10-310 bacterium</name>
    <dbReference type="NCBI Taxonomy" id="2855610"/>
    <lineage>
        <taxon>Bacteria</taxon>
        <taxon>Bacteria division CSSED10-310</taxon>
    </lineage>
</organism>
<proteinExistence type="predicted"/>
<keyword evidence="10" id="KW-1185">Reference proteome</keyword>
<dbReference type="PANTHER" id="PTHR42878:SF15">
    <property type="entry name" value="BACTERIOPHYTOCHROME"/>
    <property type="match status" value="1"/>
</dbReference>
<dbReference type="InterPro" id="IPR003594">
    <property type="entry name" value="HATPase_dom"/>
</dbReference>
<evidence type="ECO:0000259" key="8">
    <source>
        <dbReference type="PROSITE" id="PS50112"/>
    </source>
</evidence>
<keyword evidence="3" id="KW-0597">Phosphoprotein</keyword>
<dbReference type="InterPro" id="IPR005467">
    <property type="entry name" value="His_kinase_dom"/>
</dbReference>
<keyword evidence="6" id="KW-0472">Membrane</keyword>
<dbReference type="Gene3D" id="3.30.450.20">
    <property type="entry name" value="PAS domain"/>
    <property type="match status" value="1"/>
</dbReference>
<dbReference type="InterPro" id="IPR036097">
    <property type="entry name" value="HisK_dim/P_sf"/>
</dbReference>
<evidence type="ECO:0000256" key="4">
    <source>
        <dbReference type="ARBA" id="ARBA00022679"/>
    </source>
</evidence>
<dbReference type="Proteomes" id="UP001594351">
    <property type="component" value="Unassembled WGS sequence"/>
</dbReference>
<dbReference type="InterPro" id="IPR004358">
    <property type="entry name" value="Sig_transdc_His_kin-like_C"/>
</dbReference>
<keyword evidence="4" id="KW-0808">Transferase</keyword>
<dbReference type="SMART" id="SM00387">
    <property type="entry name" value="HATPase_c"/>
    <property type="match status" value="1"/>
</dbReference>
<dbReference type="SMART" id="SM00091">
    <property type="entry name" value="PAS"/>
    <property type="match status" value="1"/>
</dbReference>
<evidence type="ECO:0000313" key="9">
    <source>
        <dbReference type="EMBL" id="MFC1849490.1"/>
    </source>
</evidence>
<evidence type="ECO:0000256" key="6">
    <source>
        <dbReference type="ARBA" id="ARBA00023136"/>
    </source>
</evidence>
<dbReference type="Gene3D" id="3.30.565.10">
    <property type="entry name" value="Histidine kinase-like ATPase, C-terminal domain"/>
    <property type="match status" value="1"/>
</dbReference>
<dbReference type="SMART" id="SM00388">
    <property type="entry name" value="HisKA"/>
    <property type="match status" value="1"/>
</dbReference>
<evidence type="ECO:0000256" key="3">
    <source>
        <dbReference type="ARBA" id="ARBA00022553"/>
    </source>
</evidence>
<dbReference type="SUPFAM" id="SSF47384">
    <property type="entry name" value="Homodimeric domain of signal transducing histidine kinase"/>
    <property type="match status" value="1"/>
</dbReference>
<dbReference type="EMBL" id="JBHPBY010000041">
    <property type="protein sequence ID" value="MFC1849490.1"/>
    <property type="molecule type" value="Genomic_DNA"/>
</dbReference>
<dbReference type="PRINTS" id="PR00344">
    <property type="entry name" value="BCTRLSENSOR"/>
</dbReference>
<keyword evidence="9" id="KW-0547">Nucleotide-binding</keyword>
<dbReference type="EC" id="2.7.13.3" evidence="2"/>
<dbReference type="PROSITE" id="PS50112">
    <property type="entry name" value="PAS"/>
    <property type="match status" value="1"/>
</dbReference>
<dbReference type="Pfam" id="PF02518">
    <property type="entry name" value="HATPase_c"/>
    <property type="match status" value="1"/>
</dbReference>
<evidence type="ECO:0000256" key="1">
    <source>
        <dbReference type="ARBA" id="ARBA00000085"/>
    </source>
</evidence>
<dbReference type="PANTHER" id="PTHR42878">
    <property type="entry name" value="TWO-COMPONENT HISTIDINE KINASE"/>
    <property type="match status" value="1"/>
</dbReference>
<gene>
    <name evidence="9" type="ORF">ACFL27_04695</name>
</gene>
<sequence>MKKFPLSQQDYLDIYLKTAQLLAGLSTRQEVLSLLQELLIIHYGADIACCAVQEQRGFRKNIVCRFSDMISPQTLSEKKLKEIIQSFMEKGILTATIIRLSEPLSVAILPVIDESQIRIVMVVGHYIPEAIPQELFHLYQAVADLTATIINRMTTESGMANQIKQLEDVVIDSTTEMTEIIKGLEDEIIGCKKTLETLPLSEVNKQRLFDNSQDGVMILDAETGIILEANPFIQKLLGYSLQELRGKKLWEIGLVRDTDLNLEAFMELQNKKYIRYDNLPLRAKNGQRIEVEFISNIYKINQTTVIQCNIRDITDRKNIERKLAHYTEELELRNQDLDAFAHTVAHDLKNPLTSMVGFASHLQRNIDILPDQARDLAVQTILNNAKTMNSIINALLLLASVRKELIEIEPVEMKTIVANALLRLTEFIKENHAEIVLPETWPASLGYQPWIEEIWVNLISNAIKYGGQPPRVELGASLQTDGMIRFFVRDNGAGVSPEQKDSLFKPFSKLGQVRVDGHGLGLSIVRVIVEKLNGQVGMESEAGQGSTVYFTAPALEQQAVNELS</sequence>
<dbReference type="Pfam" id="PF13188">
    <property type="entry name" value="PAS_8"/>
    <property type="match status" value="1"/>
</dbReference>
<dbReference type="InterPro" id="IPR000014">
    <property type="entry name" value="PAS"/>
</dbReference>
<dbReference type="SUPFAM" id="SSF55785">
    <property type="entry name" value="PYP-like sensor domain (PAS domain)"/>
    <property type="match status" value="1"/>
</dbReference>
<evidence type="ECO:0000259" key="7">
    <source>
        <dbReference type="PROSITE" id="PS50109"/>
    </source>
</evidence>
<feature type="domain" description="Histidine kinase" evidence="7">
    <location>
        <begin position="343"/>
        <end position="556"/>
    </location>
</feature>
<accession>A0ABV6YTG2</accession>
<dbReference type="NCBIfam" id="TIGR00229">
    <property type="entry name" value="sensory_box"/>
    <property type="match status" value="1"/>
</dbReference>